<evidence type="ECO:0000256" key="1">
    <source>
        <dbReference type="ARBA" id="ARBA00001231"/>
    </source>
</evidence>
<evidence type="ECO:0000256" key="10">
    <source>
        <dbReference type="ARBA" id="ARBA00037880"/>
    </source>
</evidence>
<dbReference type="GO" id="GO:0005737">
    <property type="term" value="C:cytoplasm"/>
    <property type="evidence" value="ECO:0007669"/>
    <property type="project" value="UniProtKB-SubCell"/>
</dbReference>
<accession>E1SNP5</accession>
<dbReference type="UniPathway" id="UPA00544"/>
<dbReference type="EMBL" id="CP002209">
    <property type="protein sequence ID" value="ADN76718.1"/>
    <property type="molecule type" value="Genomic_DNA"/>
</dbReference>
<name>E1SNP5_FERBD</name>
<evidence type="ECO:0000256" key="5">
    <source>
        <dbReference type="ARBA" id="ARBA00022960"/>
    </source>
</evidence>
<feature type="active site" description="Proton donor/acceptor" evidence="11">
    <location>
        <position position="177"/>
    </location>
</feature>
<dbReference type="GO" id="GO:0004563">
    <property type="term" value="F:beta-N-acetylhexosaminidase activity"/>
    <property type="evidence" value="ECO:0007669"/>
    <property type="project" value="UniProtKB-UniRule"/>
</dbReference>
<dbReference type="KEGG" id="fbl:Fbal_2516"/>
<dbReference type="NCBIfam" id="NF003740">
    <property type="entry name" value="PRK05337.1"/>
    <property type="match status" value="1"/>
</dbReference>
<dbReference type="InterPro" id="IPR001764">
    <property type="entry name" value="Glyco_hydro_3_N"/>
</dbReference>
<dbReference type="FunFam" id="3.20.20.300:FF:000001">
    <property type="entry name" value="Beta-hexosaminidase"/>
    <property type="match status" value="1"/>
</dbReference>
<dbReference type="PANTHER" id="PTHR30480">
    <property type="entry name" value="BETA-HEXOSAMINIDASE-RELATED"/>
    <property type="match status" value="1"/>
</dbReference>
<dbReference type="RefSeq" id="WP_013346024.1">
    <property type="nucleotide sequence ID" value="NC_014541.1"/>
</dbReference>
<dbReference type="HAMAP" id="MF_00364">
    <property type="entry name" value="NagZ"/>
    <property type="match status" value="1"/>
</dbReference>
<dbReference type="SUPFAM" id="SSF51445">
    <property type="entry name" value="(Trans)glycosidases"/>
    <property type="match status" value="1"/>
</dbReference>
<evidence type="ECO:0000256" key="2">
    <source>
        <dbReference type="ARBA" id="ARBA00022490"/>
    </source>
</evidence>
<dbReference type="GO" id="GO:0051301">
    <property type="term" value="P:cell division"/>
    <property type="evidence" value="ECO:0007669"/>
    <property type="project" value="UniProtKB-KW"/>
</dbReference>
<gene>
    <name evidence="11" type="primary">nagZ</name>
    <name evidence="13" type="ordered locus">Fbal_2516</name>
</gene>
<dbReference type="AlphaFoldDB" id="E1SNP5"/>
<feature type="site" description="Important for catalytic activity" evidence="11">
    <location>
        <position position="175"/>
    </location>
</feature>
<dbReference type="GO" id="GO:0071555">
    <property type="term" value="P:cell wall organization"/>
    <property type="evidence" value="ECO:0007669"/>
    <property type="project" value="UniProtKB-KW"/>
</dbReference>
<comment type="function">
    <text evidence="11">Plays a role in peptidoglycan recycling by cleaving the terminal beta-1,4-linked N-acetylglucosamine (GlcNAc) from peptide-linked peptidoglycan fragments, giving rise to free GlcNAc, anhydro-N-acetylmuramic acid and anhydro-N-acetylmuramic acid-linked peptides.</text>
</comment>
<feature type="binding site" evidence="11">
    <location>
        <position position="69"/>
    </location>
    <ligand>
        <name>substrate</name>
    </ligand>
</feature>
<keyword evidence="14" id="KW-1185">Reference proteome</keyword>
<feature type="binding site" evidence="11">
    <location>
        <position position="134"/>
    </location>
    <ligand>
        <name>substrate</name>
    </ligand>
</feature>
<keyword evidence="8 11" id="KW-0131">Cell cycle</keyword>
<dbReference type="CAZy" id="GH3">
    <property type="family name" value="Glycoside Hydrolase Family 3"/>
</dbReference>
<dbReference type="Gene3D" id="3.20.20.300">
    <property type="entry name" value="Glycoside hydrolase, family 3, N-terminal domain"/>
    <property type="match status" value="1"/>
</dbReference>
<dbReference type="GO" id="GO:0005975">
    <property type="term" value="P:carbohydrate metabolic process"/>
    <property type="evidence" value="ECO:0007669"/>
    <property type="project" value="InterPro"/>
</dbReference>
<comment type="catalytic activity">
    <reaction evidence="1 11">
        <text>Hydrolysis of terminal non-reducing N-acetyl-D-hexosamine residues in N-acetyl-beta-D-hexosaminides.</text>
        <dbReference type="EC" id="3.2.1.52"/>
    </reaction>
</comment>
<dbReference type="GeneID" id="67182725"/>
<dbReference type="PANTHER" id="PTHR30480:SF13">
    <property type="entry name" value="BETA-HEXOSAMINIDASE"/>
    <property type="match status" value="1"/>
</dbReference>
<evidence type="ECO:0000256" key="4">
    <source>
        <dbReference type="ARBA" id="ARBA00022801"/>
    </source>
</evidence>
<keyword evidence="7 11" id="KW-0326">Glycosidase</keyword>
<dbReference type="GO" id="GO:0009254">
    <property type="term" value="P:peptidoglycan turnover"/>
    <property type="evidence" value="ECO:0007669"/>
    <property type="project" value="UniProtKB-UniRule"/>
</dbReference>
<dbReference type="InterPro" id="IPR019800">
    <property type="entry name" value="Glyco_hydro_3_AS"/>
</dbReference>
<evidence type="ECO:0000256" key="11">
    <source>
        <dbReference type="HAMAP-Rule" id="MF_00364"/>
    </source>
</evidence>
<dbReference type="GO" id="GO:0009252">
    <property type="term" value="P:peptidoglycan biosynthetic process"/>
    <property type="evidence" value="ECO:0007669"/>
    <property type="project" value="UniProtKB-KW"/>
</dbReference>
<comment type="similarity">
    <text evidence="11">Belongs to the glycosyl hydrolase 3 family. NagZ subfamily.</text>
</comment>
<dbReference type="OrthoDB" id="9786661at2"/>
<sequence length="335" mass="35910">MGPLMADLTGTELTDLDKALLACDSLGGLILFSRNFADLAQLRQLVADVRARRPELLLAVDHEGGRVQRFRDGFTVLPSAGQILNVAGDDMNKAMGWARELGWLMASELRAFDIDFSFAPVLDLNGISEVIGERAFASRPDAVIALAGAYIDGMHDAGMACVGKHFPGHGSVAADSHLAAPVDPRPLAEIEANDMVPFVALSAKLDAMMPAHVTYPAVCEQPAGYSRIWLQSILRGKMGYQGLIFSDDLGMAGAAGAGNYLKRTHSALTAGCDVALICNQGEAALAVARVLAPWQQVPVRFQAMMGKTTVDWNTLKASERWQQAAALADRLREVH</sequence>
<dbReference type="Proteomes" id="UP000006683">
    <property type="component" value="Chromosome"/>
</dbReference>
<dbReference type="STRING" id="550540.Fbal_2516"/>
<keyword evidence="4 11" id="KW-0378">Hydrolase</keyword>
<keyword evidence="3 11" id="KW-0132">Cell division</keyword>
<dbReference type="PROSITE" id="PS00775">
    <property type="entry name" value="GLYCOSYL_HYDROL_F3"/>
    <property type="match status" value="1"/>
</dbReference>
<comment type="pathway">
    <text evidence="10 11">Cell wall biogenesis; peptidoglycan recycling.</text>
</comment>
<evidence type="ECO:0000256" key="7">
    <source>
        <dbReference type="ARBA" id="ARBA00023295"/>
    </source>
</evidence>
<dbReference type="InterPro" id="IPR036962">
    <property type="entry name" value="Glyco_hydro_3_N_sf"/>
</dbReference>
<reference evidence="13 14" key="1">
    <citation type="journal article" date="2010" name="Stand. Genomic Sci.">
        <title>Complete genome sequence of Ferrimonas balearica type strain (PAT).</title>
        <authorList>
            <person name="Nolan M."/>
            <person name="Sikorski J."/>
            <person name="Davenport K."/>
            <person name="Lucas S."/>
            <person name="Glavina Del Rio T."/>
            <person name="Tice H."/>
            <person name="Cheng J."/>
            <person name="Goodwin L."/>
            <person name="Pitluck S."/>
            <person name="Liolios K."/>
            <person name="Ivanova N."/>
            <person name="Mavromatis K."/>
            <person name="Ovchinnikova G."/>
            <person name="Pati A."/>
            <person name="Chen A."/>
            <person name="Palaniappan K."/>
            <person name="Land M."/>
            <person name="Hauser L."/>
            <person name="Chang Y."/>
            <person name="Jeffries C."/>
            <person name="Tapia R."/>
            <person name="Brettin T."/>
            <person name="Detter J."/>
            <person name="Han C."/>
            <person name="Yasawong M."/>
            <person name="Rohde M."/>
            <person name="Tindall B."/>
            <person name="Goker M."/>
            <person name="Woyke T."/>
            <person name="Bristow J."/>
            <person name="Eisen J."/>
            <person name="Markowitz V."/>
            <person name="Hugenholtz P."/>
            <person name="Kyrpides N."/>
            <person name="Klenk H."/>
            <person name="Lapidus A."/>
        </authorList>
    </citation>
    <scope>NUCLEOTIDE SEQUENCE [LARGE SCALE GENOMIC DNA]</scope>
    <source>
        <strain evidence="14">DSM 9799 / CCM 4581 / KCTC 23876 / PAT</strain>
    </source>
</reference>
<dbReference type="HOGENOM" id="CLU_008392_0_0_6"/>
<feature type="domain" description="Glycoside hydrolase family 3 N-terminal" evidence="12">
    <location>
        <begin position="17"/>
        <end position="282"/>
    </location>
</feature>
<dbReference type="InterPro" id="IPR017853">
    <property type="entry name" value="GH"/>
</dbReference>
<dbReference type="EC" id="3.2.1.52" evidence="11"/>
<dbReference type="eggNOG" id="COG1472">
    <property type="taxonomic scope" value="Bacteria"/>
</dbReference>
<evidence type="ECO:0000256" key="8">
    <source>
        <dbReference type="ARBA" id="ARBA00023306"/>
    </source>
</evidence>
<feature type="active site" description="Nucleophile" evidence="11">
    <location>
        <position position="247"/>
    </location>
</feature>
<evidence type="ECO:0000313" key="13">
    <source>
        <dbReference type="EMBL" id="ADN76718.1"/>
    </source>
</evidence>
<evidence type="ECO:0000256" key="9">
    <source>
        <dbReference type="ARBA" id="ARBA00023316"/>
    </source>
</evidence>
<dbReference type="GO" id="GO:0008360">
    <property type="term" value="P:regulation of cell shape"/>
    <property type="evidence" value="ECO:0007669"/>
    <property type="project" value="UniProtKB-KW"/>
</dbReference>
<protein>
    <recommendedName>
        <fullName evidence="11">Beta-hexosaminidase</fullName>
        <ecNumber evidence="11">3.2.1.52</ecNumber>
    </recommendedName>
    <alternativeName>
        <fullName evidence="11">Beta-N-acetylhexosaminidase</fullName>
    </alternativeName>
    <alternativeName>
        <fullName evidence="11">N-acetyl-beta-glucosaminidase</fullName>
    </alternativeName>
</protein>
<evidence type="ECO:0000256" key="6">
    <source>
        <dbReference type="ARBA" id="ARBA00022984"/>
    </source>
</evidence>
<evidence type="ECO:0000259" key="12">
    <source>
        <dbReference type="Pfam" id="PF00933"/>
    </source>
</evidence>
<feature type="binding site" evidence="11">
    <location>
        <begin position="164"/>
        <end position="165"/>
    </location>
    <ligand>
        <name>substrate</name>
    </ligand>
</feature>
<dbReference type="InterPro" id="IPR022956">
    <property type="entry name" value="Beta_hexosaminidase_bac"/>
</dbReference>
<evidence type="ECO:0000256" key="3">
    <source>
        <dbReference type="ARBA" id="ARBA00022618"/>
    </source>
</evidence>
<keyword evidence="5 11" id="KW-0133">Cell shape</keyword>
<proteinExistence type="inferred from homology"/>
<dbReference type="Pfam" id="PF00933">
    <property type="entry name" value="Glyco_hydro_3"/>
    <property type="match status" value="1"/>
</dbReference>
<keyword evidence="2 11" id="KW-0963">Cytoplasm</keyword>
<keyword evidence="9 11" id="KW-0961">Cell wall biogenesis/degradation</keyword>
<keyword evidence="6 11" id="KW-0573">Peptidoglycan synthesis</keyword>
<dbReference type="InterPro" id="IPR050226">
    <property type="entry name" value="NagZ_Beta-hexosaminidase"/>
</dbReference>
<evidence type="ECO:0000313" key="14">
    <source>
        <dbReference type="Proteomes" id="UP000006683"/>
    </source>
</evidence>
<feature type="binding site" evidence="11">
    <location>
        <position position="61"/>
    </location>
    <ligand>
        <name>substrate</name>
    </ligand>
</feature>
<organism evidence="13 14">
    <name type="scientific">Ferrimonas balearica (strain DSM 9799 / CCM 4581 / KCTC 23876 / PAT)</name>
    <dbReference type="NCBI Taxonomy" id="550540"/>
    <lineage>
        <taxon>Bacteria</taxon>
        <taxon>Pseudomonadati</taxon>
        <taxon>Pseudomonadota</taxon>
        <taxon>Gammaproteobacteria</taxon>
        <taxon>Alteromonadales</taxon>
        <taxon>Ferrimonadaceae</taxon>
        <taxon>Ferrimonas</taxon>
    </lineage>
</organism>
<comment type="subcellular location">
    <subcellularLocation>
        <location evidence="11">Cytoplasm</location>
    </subcellularLocation>
</comment>